<evidence type="ECO:0000256" key="1">
    <source>
        <dbReference type="PROSITE-ProRule" id="PRU00235"/>
    </source>
</evidence>
<sequence>MDPLQAQCYSRAQVELQELFREISEHGQVTQKELKTRLLPFTAGDAKRDLEELIDEVKHRHQALNEQDFVRVMWKKMYLSHVIYASKNQNQRPSGSVVSMVAASGPEDAASDDTVWNIPLSHVIVSIKRRSQMKQFAHYYASRGITGADHLTSEGKRSPPRNYMRSSPILRKAITTRSPQHGPITALRHQNAAAYELVAIVYDGETRRMESKILFTCQKSPLLTCCSPFYCMAFIKTLGNYVFGSSHFMLRLHQQWKAYELSPRRTMNEEEKSLRFYRNWEPPPELISDTLFMKKLDDTGLRNTTTASVSTTMFTACTERRIYQWTLDAEPIESNQASTPSHDRRQNVIPVHPHNEGDCFGFIGGTKLAECPKNFVELAGVRELGSGMNFVIALNGHGELYSWGDGAIVDSVDTPCRILPSLFQEQRILKLSCGAHHVLVTSEFGIVFGFGSNAYGQLGIGPPNGKWSSRDPVQIPLPAKQTFVDVACGSDHSIVLGTSGQVWAFGNNWHGQLGFDPVSTDSGCVYDPTLVVQLKERAYLICANQETTAMATETGKILTCGRCIPSGIASVCGLVAKWELQAFEVSEDKAACPESKTTSPSKKAVYSCVARVDNGKSARS</sequence>
<dbReference type="Pfam" id="PF00415">
    <property type="entry name" value="RCC1"/>
    <property type="match status" value="1"/>
</dbReference>
<gene>
    <name evidence="2" type="ORF">N0F65_012646</name>
</gene>
<dbReference type="GO" id="GO:0005743">
    <property type="term" value="C:mitochondrial inner membrane"/>
    <property type="evidence" value="ECO:0007669"/>
    <property type="project" value="TreeGrafter"/>
</dbReference>
<protein>
    <submittedName>
        <fullName evidence="2">Uncharacterized protein</fullName>
    </submittedName>
</protein>
<dbReference type="PROSITE" id="PS50012">
    <property type="entry name" value="RCC1_3"/>
    <property type="match status" value="3"/>
</dbReference>
<dbReference type="GO" id="GO:0019843">
    <property type="term" value="F:rRNA binding"/>
    <property type="evidence" value="ECO:0007669"/>
    <property type="project" value="TreeGrafter"/>
</dbReference>
<comment type="caution">
    <text evidence="2">The sequence shown here is derived from an EMBL/GenBank/DDBJ whole genome shotgun (WGS) entry which is preliminary data.</text>
</comment>
<name>A0AAV2YNJ5_9STRA</name>
<keyword evidence="3" id="KW-1185">Reference proteome</keyword>
<feature type="repeat" description="RCC1" evidence="1">
    <location>
        <begin position="398"/>
        <end position="444"/>
    </location>
</feature>
<organism evidence="2 3">
    <name type="scientific">Lagenidium giganteum</name>
    <dbReference type="NCBI Taxonomy" id="4803"/>
    <lineage>
        <taxon>Eukaryota</taxon>
        <taxon>Sar</taxon>
        <taxon>Stramenopiles</taxon>
        <taxon>Oomycota</taxon>
        <taxon>Peronosporomycetes</taxon>
        <taxon>Pythiales</taxon>
        <taxon>Pythiaceae</taxon>
    </lineage>
</organism>
<reference evidence="2" key="1">
    <citation type="submission" date="2022-11" db="EMBL/GenBank/DDBJ databases">
        <authorList>
            <person name="Morgan W.R."/>
            <person name="Tartar A."/>
        </authorList>
    </citation>
    <scope>NUCLEOTIDE SEQUENCE</scope>
    <source>
        <strain evidence="2">ARSEF 373</strain>
    </source>
</reference>
<feature type="repeat" description="RCC1" evidence="1">
    <location>
        <begin position="445"/>
        <end position="499"/>
    </location>
</feature>
<dbReference type="PANTHER" id="PTHR46337">
    <property type="entry name" value="RCC1-LIKE G EXCHANGING FACTOR-LIKE PROTEIN"/>
    <property type="match status" value="1"/>
</dbReference>
<dbReference type="PROSITE" id="PS00626">
    <property type="entry name" value="RCC1_2"/>
    <property type="match status" value="1"/>
</dbReference>
<dbReference type="InterPro" id="IPR053035">
    <property type="entry name" value="Mitochondrial_GEF_domain"/>
</dbReference>
<reference evidence="2" key="2">
    <citation type="journal article" date="2023" name="Microbiol Resour">
        <title>Decontamination and Annotation of the Draft Genome Sequence of the Oomycete Lagenidium giganteum ARSEF 373.</title>
        <authorList>
            <person name="Morgan W.R."/>
            <person name="Tartar A."/>
        </authorList>
    </citation>
    <scope>NUCLEOTIDE SEQUENCE</scope>
    <source>
        <strain evidence="2">ARSEF 373</strain>
    </source>
</reference>
<dbReference type="GO" id="GO:0070131">
    <property type="term" value="P:positive regulation of mitochondrial translation"/>
    <property type="evidence" value="ECO:0007669"/>
    <property type="project" value="TreeGrafter"/>
</dbReference>
<proteinExistence type="predicted"/>
<dbReference type="PRINTS" id="PR00633">
    <property type="entry name" value="RCCNDNSATION"/>
</dbReference>
<dbReference type="GO" id="GO:0005085">
    <property type="term" value="F:guanyl-nucleotide exchange factor activity"/>
    <property type="evidence" value="ECO:0007669"/>
    <property type="project" value="TreeGrafter"/>
</dbReference>
<accession>A0AAV2YNJ5</accession>
<dbReference type="AlphaFoldDB" id="A0AAV2YNJ5"/>
<dbReference type="InterPro" id="IPR000408">
    <property type="entry name" value="Reg_chr_condens"/>
</dbReference>
<dbReference type="Proteomes" id="UP001146120">
    <property type="component" value="Unassembled WGS sequence"/>
</dbReference>
<evidence type="ECO:0000313" key="2">
    <source>
        <dbReference type="EMBL" id="DAZ94929.1"/>
    </source>
</evidence>
<dbReference type="Gene3D" id="2.130.10.30">
    <property type="entry name" value="Regulator of chromosome condensation 1/beta-lactamase-inhibitor protein II"/>
    <property type="match status" value="1"/>
</dbReference>
<dbReference type="SUPFAM" id="SSF50985">
    <property type="entry name" value="RCC1/BLIP-II"/>
    <property type="match status" value="1"/>
</dbReference>
<dbReference type="EMBL" id="DAKRPA010000226">
    <property type="protein sequence ID" value="DAZ94929.1"/>
    <property type="molecule type" value="Genomic_DNA"/>
</dbReference>
<feature type="repeat" description="RCC1" evidence="1">
    <location>
        <begin position="500"/>
        <end position="553"/>
    </location>
</feature>
<dbReference type="InterPro" id="IPR009091">
    <property type="entry name" value="RCC1/BLIP-II"/>
</dbReference>
<dbReference type="PANTHER" id="PTHR46337:SF1">
    <property type="entry name" value="RCC1-LIKE G EXCHANGING FACTOR-LIKE PROTEIN"/>
    <property type="match status" value="1"/>
</dbReference>
<evidence type="ECO:0000313" key="3">
    <source>
        <dbReference type="Proteomes" id="UP001146120"/>
    </source>
</evidence>